<organism evidence="3 4">
    <name type="scientific">Georgenia yuyongxinii</name>
    <dbReference type="NCBI Taxonomy" id="2589797"/>
    <lineage>
        <taxon>Bacteria</taxon>
        <taxon>Bacillati</taxon>
        <taxon>Actinomycetota</taxon>
        <taxon>Actinomycetes</taxon>
        <taxon>Micrococcales</taxon>
        <taxon>Bogoriellaceae</taxon>
        <taxon>Georgenia</taxon>
    </lineage>
</organism>
<sequence>MVVTDTVGLVLAAGAGRRYGMPKILVPGWLERAVQALHDGGCPAVRVVTGAAEPDLPAGVEGIHCAAWRRGIGASLRTGLAAVGPDAGRVVVHVVDCPDVGADVVARVLTAAGDRLARAVFDGRPGHPVVLPQAHLAPLLASLTDADGAGPYLRAHEHLAVECADLATGQDIDTPPVTVAGHRTHTDTPRRPVAGTEPGDDRRA</sequence>
<dbReference type="Gene3D" id="3.90.550.10">
    <property type="entry name" value="Spore Coat Polysaccharide Biosynthesis Protein SpsA, Chain A"/>
    <property type="match status" value="1"/>
</dbReference>
<evidence type="ECO:0000259" key="2">
    <source>
        <dbReference type="Pfam" id="PF12804"/>
    </source>
</evidence>
<evidence type="ECO:0000313" key="4">
    <source>
        <dbReference type="Proteomes" id="UP000318693"/>
    </source>
</evidence>
<evidence type="ECO:0000313" key="3">
    <source>
        <dbReference type="EMBL" id="TRW46568.1"/>
    </source>
</evidence>
<name>A0A552WUP0_9MICO</name>
<dbReference type="RefSeq" id="WP_143417348.1">
    <property type="nucleotide sequence ID" value="NZ_VJXR01000008.1"/>
</dbReference>
<dbReference type="AlphaFoldDB" id="A0A552WUP0"/>
<dbReference type="InterPro" id="IPR025877">
    <property type="entry name" value="MobA-like_NTP_Trfase"/>
</dbReference>
<dbReference type="Proteomes" id="UP000318693">
    <property type="component" value="Unassembled WGS sequence"/>
</dbReference>
<dbReference type="PANTHER" id="PTHR43777:SF1">
    <property type="entry name" value="MOLYBDENUM COFACTOR CYTIDYLYLTRANSFERASE"/>
    <property type="match status" value="1"/>
</dbReference>
<comment type="caution">
    <text evidence="3">The sequence shown here is derived from an EMBL/GenBank/DDBJ whole genome shotgun (WGS) entry which is preliminary data.</text>
</comment>
<reference evidence="3 4" key="1">
    <citation type="submission" date="2019-07" db="EMBL/GenBank/DDBJ databases">
        <title>Georgenia wutianyii sp. nov. and Georgenia *** sp. nov. isolated from plateau pika (Ochotona curzoniae) in the Qinghai-Tibet plateau of China.</title>
        <authorList>
            <person name="Tian Z."/>
        </authorList>
    </citation>
    <scope>NUCLEOTIDE SEQUENCE [LARGE SCALE GENOMIC DNA]</scope>
    <source>
        <strain evidence="3 4">Z446</strain>
    </source>
</reference>
<feature type="domain" description="MobA-like NTP transferase" evidence="2">
    <location>
        <begin position="8"/>
        <end position="157"/>
    </location>
</feature>
<accession>A0A552WUP0</accession>
<evidence type="ECO:0000256" key="1">
    <source>
        <dbReference type="SAM" id="MobiDB-lite"/>
    </source>
</evidence>
<dbReference type="GO" id="GO:0016779">
    <property type="term" value="F:nucleotidyltransferase activity"/>
    <property type="evidence" value="ECO:0007669"/>
    <property type="project" value="UniProtKB-ARBA"/>
</dbReference>
<gene>
    <name evidence="3" type="ORF">FJ693_04550</name>
</gene>
<dbReference type="InterPro" id="IPR029044">
    <property type="entry name" value="Nucleotide-diphossugar_trans"/>
</dbReference>
<dbReference type="CDD" id="cd04182">
    <property type="entry name" value="GT_2_like_f"/>
    <property type="match status" value="1"/>
</dbReference>
<dbReference type="Pfam" id="PF12804">
    <property type="entry name" value="NTP_transf_3"/>
    <property type="match status" value="1"/>
</dbReference>
<feature type="region of interest" description="Disordered" evidence="1">
    <location>
        <begin position="172"/>
        <end position="204"/>
    </location>
</feature>
<keyword evidence="4" id="KW-1185">Reference proteome</keyword>
<proteinExistence type="predicted"/>
<protein>
    <submittedName>
        <fullName evidence="3">Nucleotidyltransferase family protein</fullName>
    </submittedName>
</protein>
<dbReference type="PANTHER" id="PTHR43777">
    <property type="entry name" value="MOLYBDENUM COFACTOR CYTIDYLYLTRANSFERASE"/>
    <property type="match status" value="1"/>
</dbReference>
<dbReference type="SUPFAM" id="SSF53448">
    <property type="entry name" value="Nucleotide-diphospho-sugar transferases"/>
    <property type="match status" value="1"/>
</dbReference>
<dbReference type="EMBL" id="VJXR01000008">
    <property type="protein sequence ID" value="TRW46568.1"/>
    <property type="molecule type" value="Genomic_DNA"/>
</dbReference>
<keyword evidence="3" id="KW-0808">Transferase</keyword>